<keyword evidence="7" id="KW-1185">Reference proteome</keyword>
<dbReference type="Gene3D" id="3.40.430.10">
    <property type="entry name" value="Dihydrofolate Reductase, subunit A"/>
    <property type="match status" value="1"/>
</dbReference>
<dbReference type="Proteomes" id="UP000204179">
    <property type="component" value="Segment"/>
</dbReference>
<dbReference type="InterPro" id="IPR001796">
    <property type="entry name" value="DHFR_dom"/>
</dbReference>
<dbReference type="GO" id="GO:0004146">
    <property type="term" value="F:dihydrofolate reductase activity"/>
    <property type="evidence" value="ECO:0007669"/>
    <property type="project" value="UniProtKB-EC"/>
</dbReference>
<dbReference type="EMBL" id="KT239446">
    <property type="protein sequence ID" value="AKY02096.1"/>
    <property type="molecule type" value="Genomic_DNA"/>
</dbReference>
<gene>
    <name evidence="6" type="ORF">JD18_225</name>
</gene>
<name>A0A0K1Y5N9_9CAUD</name>
<evidence type="ECO:0000313" key="7">
    <source>
        <dbReference type="Proteomes" id="UP000204179"/>
    </source>
</evidence>
<evidence type="ECO:0000256" key="2">
    <source>
        <dbReference type="ARBA" id="ARBA00022857"/>
    </source>
</evidence>
<dbReference type="PRINTS" id="PR00070">
    <property type="entry name" value="DHFR"/>
</dbReference>
<dbReference type="PROSITE" id="PS51330">
    <property type="entry name" value="DHFR_2"/>
    <property type="match status" value="1"/>
</dbReference>
<dbReference type="GeneID" id="26518640"/>
<dbReference type="GO" id="GO:0046654">
    <property type="term" value="P:tetrahydrofolate biosynthetic process"/>
    <property type="evidence" value="ECO:0007669"/>
    <property type="project" value="InterPro"/>
</dbReference>
<dbReference type="PROSITE" id="PS00075">
    <property type="entry name" value="DHFR_1"/>
    <property type="match status" value="1"/>
</dbReference>
<evidence type="ECO:0000256" key="3">
    <source>
        <dbReference type="ARBA" id="ARBA00023002"/>
    </source>
</evidence>
<organism evidence="6 7">
    <name type="scientific">Klebsiella phage JD18</name>
    <dbReference type="NCBI Taxonomy" id="1698360"/>
    <lineage>
        <taxon>Viruses</taxon>
        <taxon>Duplodnaviria</taxon>
        <taxon>Heunggongvirae</taxon>
        <taxon>Uroviricota</taxon>
        <taxon>Caudoviricetes</taxon>
        <taxon>Pantevenvirales</taxon>
        <taxon>Straboviridae</taxon>
        <taxon>Tevenvirinae</taxon>
        <taxon>Jiaodavirus</taxon>
        <taxon>Jiaodavirus jd18</taxon>
    </lineage>
</organism>
<sequence length="199" mass="22258">MIQIVYAFAPTKTVDGKNENAFGLGDGLPWKHISQDMKNFANRTRDTILICGAKTFMSFPKPLPGRKTIVVQDMSRALATAKNGFFADAYVSELEFIGFLGGDIMAAHTSYNSTITFNRDLNYSIIGGAGIIQKAYPYADRVIQTIIRKSHRVNSDVTLPAEFVAAPTWPESGFITKENHWYHIDEVTNISEVVYERKL</sequence>
<dbReference type="Pfam" id="PF00186">
    <property type="entry name" value="DHFR_1"/>
    <property type="match status" value="1"/>
</dbReference>
<reference evidence="6 7" key="1">
    <citation type="submission" date="2015-07" db="EMBL/GenBank/DDBJ databases">
        <title>Isolation and characterization of JD18-a novel lytic bacteriophage for Klebsiella pneumoniae.</title>
        <authorList>
            <person name="Fan J."/>
            <person name="Zhang X."/>
            <person name="Guo X."/>
            <person name="He P."/>
            <person name="Zhang Y."/>
        </authorList>
    </citation>
    <scope>NUCLEOTIDE SEQUENCE [LARGE SCALE GENOMIC DNA]</scope>
</reference>
<accession>A0A0K1Y5N9</accession>
<dbReference type="SUPFAM" id="SSF53597">
    <property type="entry name" value="Dihydrofolate reductase-like"/>
    <property type="match status" value="1"/>
</dbReference>
<dbReference type="EC" id="1.5.1.3" evidence="1"/>
<evidence type="ECO:0000259" key="5">
    <source>
        <dbReference type="PROSITE" id="PS51330"/>
    </source>
</evidence>
<keyword evidence="3" id="KW-0560">Oxidoreductase</keyword>
<evidence type="ECO:0000256" key="1">
    <source>
        <dbReference type="ARBA" id="ARBA00012856"/>
    </source>
</evidence>
<protein>
    <recommendedName>
        <fullName evidence="1">dihydrofolate reductase</fullName>
        <ecNumber evidence="1">1.5.1.3</ecNumber>
    </recommendedName>
</protein>
<proteinExistence type="inferred from homology"/>
<dbReference type="KEGG" id="vg:26518640"/>
<dbReference type="InterPro" id="IPR024072">
    <property type="entry name" value="DHFR-like_dom_sf"/>
</dbReference>
<keyword evidence="2" id="KW-0521">NADP</keyword>
<evidence type="ECO:0000256" key="4">
    <source>
        <dbReference type="RuleBase" id="RU004474"/>
    </source>
</evidence>
<comment type="similarity">
    <text evidence="4">Belongs to the dihydrofolate reductase family.</text>
</comment>
<evidence type="ECO:0000313" key="6">
    <source>
        <dbReference type="EMBL" id="AKY02096.1"/>
    </source>
</evidence>
<feature type="domain" description="DHFR" evidence="5">
    <location>
        <begin position="1"/>
        <end position="199"/>
    </location>
</feature>
<dbReference type="RefSeq" id="YP_009190806.1">
    <property type="nucleotide sequence ID" value="NC_028686.1"/>
</dbReference>
<dbReference type="InterPro" id="IPR017925">
    <property type="entry name" value="DHFR_CS"/>
</dbReference>